<dbReference type="InterPro" id="IPR043519">
    <property type="entry name" value="NT_sf"/>
</dbReference>
<evidence type="ECO:0000259" key="1">
    <source>
        <dbReference type="Pfam" id="PF21418"/>
    </source>
</evidence>
<dbReference type="SUPFAM" id="SSF81301">
    <property type="entry name" value="Nucleotidyltransferase"/>
    <property type="match status" value="1"/>
</dbReference>
<accession>A0A7W8NPE0</accession>
<dbReference type="CDD" id="cd05403">
    <property type="entry name" value="NT_KNTase_like"/>
    <property type="match status" value="1"/>
</dbReference>
<comment type="caution">
    <text evidence="3">The sequence shown here is derived from an EMBL/GenBank/DDBJ whole genome shotgun (WGS) entry which is preliminary data.</text>
</comment>
<evidence type="ECO:0000313" key="5">
    <source>
        <dbReference type="Proteomes" id="UP000619376"/>
    </source>
</evidence>
<evidence type="ECO:0000313" key="2">
    <source>
        <dbReference type="EMBL" id="GHF55297.1"/>
    </source>
</evidence>
<reference evidence="5" key="2">
    <citation type="journal article" date="2019" name="Int. J. Syst. Evol. Microbiol.">
        <title>The Global Catalogue of Microorganisms (GCM) 10K type strain sequencing project: providing services to taxonomists for standard genome sequencing and annotation.</title>
        <authorList>
            <consortium name="The Broad Institute Genomics Platform"/>
            <consortium name="The Broad Institute Genome Sequencing Center for Infectious Disease"/>
            <person name="Wu L."/>
            <person name="Ma J."/>
        </authorList>
    </citation>
    <scope>NUCLEOTIDE SEQUENCE [LARGE SCALE GENOMIC DNA]</scope>
    <source>
        <strain evidence="5">CGMCC 1.18437</strain>
    </source>
</reference>
<dbReference type="AlphaFoldDB" id="A0A7W8NPE0"/>
<name>A0A7W8NPE0_9DEIO</name>
<keyword evidence="5" id="KW-1185">Reference proteome</keyword>
<organism evidence="3 4">
    <name type="scientific">Deinococcus metalli</name>
    <dbReference type="NCBI Taxonomy" id="1141878"/>
    <lineage>
        <taxon>Bacteria</taxon>
        <taxon>Thermotogati</taxon>
        <taxon>Deinococcota</taxon>
        <taxon>Deinococci</taxon>
        <taxon>Deinococcales</taxon>
        <taxon>Deinococcaceae</taxon>
        <taxon>Deinococcus</taxon>
    </lineage>
</organism>
<dbReference type="EMBL" id="BNAJ01000010">
    <property type="protein sequence ID" value="GHF55297.1"/>
    <property type="molecule type" value="Genomic_DNA"/>
</dbReference>
<dbReference type="InterPro" id="IPR048495">
    <property type="entry name" value="LinB-like_C"/>
</dbReference>
<dbReference type="RefSeq" id="WP_184113841.1">
    <property type="nucleotide sequence ID" value="NZ_BNAJ01000010.1"/>
</dbReference>
<gene>
    <name evidence="2" type="ORF">GCM10017781_34510</name>
    <name evidence="3" type="ORF">HNQ07_003384</name>
</gene>
<sequence length="301" mass="33146">MTAAHTLPPGKLLPVAFLVQHVWIERVRLLARADERVVAALTYGSFTKGEGDEFSDIEFWLFVRDDALAQVDRVRWVEAVAAPLAVLTDLPNHLTVAIFEGYRRGEFHFAPASELNTVRSWAPNGPFPPPESMLLVDRTGELRRHLQYLHGHPPRHGGPPEMLEVIGGFINWSVQGAHVLRRGEDARALNTLGILHVHLLQLARLVEGTTLHWPTPSKGAETDLSDEAYARLRACTAALDPHALERAYAHTWAWGQELAGILLGRVGKEWPAVFAVPFGALVSPVQASGTLEPPGSVARRP</sequence>
<reference evidence="2" key="4">
    <citation type="submission" date="2024-05" db="EMBL/GenBank/DDBJ databases">
        <authorList>
            <person name="Sun Q."/>
            <person name="Zhou Y."/>
        </authorList>
    </citation>
    <scope>NUCLEOTIDE SEQUENCE</scope>
    <source>
        <strain evidence="2">CGMCC 1.18437</strain>
    </source>
</reference>
<protein>
    <submittedName>
        <fullName evidence="3">Lincosamide nucleotidyltransferase</fullName>
    </submittedName>
</protein>
<reference evidence="3 4" key="3">
    <citation type="submission" date="2020-08" db="EMBL/GenBank/DDBJ databases">
        <title>Genomic Encyclopedia of Type Strains, Phase IV (KMG-IV): sequencing the most valuable type-strain genomes for metagenomic binning, comparative biology and taxonomic classification.</title>
        <authorList>
            <person name="Goeker M."/>
        </authorList>
    </citation>
    <scope>NUCLEOTIDE SEQUENCE [LARGE SCALE GENOMIC DNA]</scope>
    <source>
        <strain evidence="3 4">DSM 27521</strain>
    </source>
</reference>
<evidence type="ECO:0000313" key="4">
    <source>
        <dbReference type="Proteomes" id="UP000539473"/>
    </source>
</evidence>
<keyword evidence="3" id="KW-0808">Transferase</keyword>
<dbReference type="Proteomes" id="UP000539473">
    <property type="component" value="Unassembled WGS sequence"/>
</dbReference>
<dbReference type="Gene3D" id="1.20.120.330">
    <property type="entry name" value="Nucleotidyltransferases domain 2"/>
    <property type="match status" value="1"/>
</dbReference>
<dbReference type="EMBL" id="JACHFK010000009">
    <property type="protein sequence ID" value="MBB5377884.1"/>
    <property type="molecule type" value="Genomic_DNA"/>
</dbReference>
<reference evidence="2" key="1">
    <citation type="journal article" date="2014" name="Int. J. Syst. Evol. Microbiol.">
        <title>Complete genome of a new Firmicutes species belonging to the dominant human colonic microbiota ('Ruminococcus bicirculans') reveals two chromosomes and a selective capacity to utilize plant glucans.</title>
        <authorList>
            <consortium name="NISC Comparative Sequencing Program"/>
            <person name="Wegmann U."/>
            <person name="Louis P."/>
            <person name="Goesmann A."/>
            <person name="Henrissat B."/>
            <person name="Duncan S.H."/>
            <person name="Flint H.J."/>
        </authorList>
    </citation>
    <scope>NUCLEOTIDE SEQUENCE</scope>
    <source>
        <strain evidence="2">CGMCC 1.18437</strain>
    </source>
</reference>
<dbReference type="Gene3D" id="3.30.460.10">
    <property type="entry name" value="Beta Polymerase, domain 2"/>
    <property type="match status" value="1"/>
</dbReference>
<dbReference type="GO" id="GO:0016740">
    <property type="term" value="F:transferase activity"/>
    <property type="evidence" value="ECO:0007669"/>
    <property type="project" value="UniProtKB-KW"/>
</dbReference>
<feature type="domain" description="Lincosamide nucleotidyltransferase-like C-terminal" evidence="1">
    <location>
        <begin position="168"/>
        <end position="260"/>
    </location>
</feature>
<dbReference type="Pfam" id="PF21418">
    <property type="entry name" value="LinB-like_C"/>
    <property type="match status" value="1"/>
</dbReference>
<dbReference type="Proteomes" id="UP000619376">
    <property type="component" value="Unassembled WGS sequence"/>
</dbReference>
<proteinExistence type="predicted"/>
<evidence type="ECO:0000313" key="3">
    <source>
        <dbReference type="EMBL" id="MBB5377884.1"/>
    </source>
</evidence>